<comment type="caution">
    <text evidence="1">The sequence shown here is derived from an EMBL/GenBank/DDBJ whole genome shotgun (WGS) entry which is preliminary data.</text>
</comment>
<dbReference type="RefSeq" id="WP_188563507.1">
    <property type="nucleotide sequence ID" value="NZ_BMGY01000053.1"/>
</dbReference>
<keyword evidence="2" id="KW-1185">Reference proteome</keyword>
<gene>
    <name evidence="1" type="ORF">GCM10011495_36150</name>
</gene>
<evidence type="ECO:0000313" key="1">
    <source>
        <dbReference type="EMBL" id="GGH90390.1"/>
    </source>
</evidence>
<reference evidence="2" key="1">
    <citation type="journal article" date="2019" name="Int. J. Syst. Evol. Microbiol.">
        <title>The Global Catalogue of Microorganisms (GCM) 10K type strain sequencing project: providing services to taxonomists for standard genome sequencing and annotation.</title>
        <authorList>
            <consortium name="The Broad Institute Genomics Platform"/>
            <consortium name="The Broad Institute Genome Sequencing Center for Infectious Disease"/>
            <person name="Wu L."/>
            <person name="Ma J."/>
        </authorList>
    </citation>
    <scope>NUCLEOTIDE SEQUENCE [LARGE SCALE GENOMIC DNA]</scope>
    <source>
        <strain evidence="2">CGMCC 1.14966</strain>
    </source>
</reference>
<protein>
    <submittedName>
        <fullName evidence="1">Uncharacterized protein</fullName>
    </submittedName>
</protein>
<sequence length="205" mass="23690">MSNREMLIEELVKLPSILTAVVDSPEELENVGKSNELRLELAQRLEALETEASKSRAAFIRNQDAENFNANREAWGIPSFSEGLVEIDDFKNGFLWKFRAHTTSWNHNQHADEWFHTSLEARSVTRYEFRNCDEGPGKVDFVLTGNYKSILQQLLADHIHEVLISPVFSKDELAEYIDNFSEDEEDYLLEDVIEDYISRNPNYSA</sequence>
<dbReference type="EMBL" id="BMGY01000053">
    <property type="protein sequence ID" value="GGH90390.1"/>
    <property type="molecule type" value="Genomic_DNA"/>
</dbReference>
<evidence type="ECO:0000313" key="2">
    <source>
        <dbReference type="Proteomes" id="UP000637774"/>
    </source>
</evidence>
<organism evidence="1 2">
    <name type="scientific">Hymenobacter frigidus</name>
    <dbReference type="NCBI Taxonomy" id="1524095"/>
    <lineage>
        <taxon>Bacteria</taxon>
        <taxon>Pseudomonadati</taxon>
        <taxon>Bacteroidota</taxon>
        <taxon>Cytophagia</taxon>
        <taxon>Cytophagales</taxon>
        <taxon>Hymenobacteraceae</taxon>
        <taxon>Hymenobacter</taxon>
    </lineage>
</organism>
<dbReference type="Proteomes" id="UP000637774">
    <property type="component" value="Unassembled WGS sequence"/>
</dbReference>
<accession>A0ABQ2AGD2</accession>
<proteinExistence type="predicted"/>
<name>A0ABQ2AGD2_9BACT</name>